<dbReference type="InterPro" id="IPR024989">
    <property type="entry name" value="MFS_assoc_dom"/>
</dbReference>
<evidence type="ECO:0000256" key="5">
    <source>
        <dbReference type="ARBA" id="ARBA00022692"/>
    </source>
</evidence>
<dbReference type="PANTHER" id="PTHR23522">
    <property type="entry name" value="BLL5896 PROTEIN"/>
    <property type="match status" value="1"/>
</dbReference>
<feature type="transmembrane region" description="Helical" evidence="8">
    <location>
        <begin position="72"/>
        <end position="89"/>
    </location>
</feature>
<evidence type="ECO:0000256" key="2">
    <source>
        <dbReference type="ARBA" id="ARBA00022448"/>
    </source>
</evidence>
<keyword evidence="6 8" id="KW-1133">Transmembrane helix</keyword>
<evidence type="ECO:0000256" key="6">
    <source>
        <dbReference type="ARBA" id="ARBA00022989"/>
    </source>
</evidence>
<dbReference type="PANTHER" id="PTHR23522:SF10">
    <property type="entry name" value="3-PHENYLPROPIONIC ACID TRANSPORTER-RELATED"/>
    <property type="match status" value="1"/>
</dbReference>
<dbReference type="RefSeq" id="WP_149486890.1">
    <property type="nucleotide sequence ID" value="NZ_CP036150.1"/>
</dbReference>
<dbReference type="EMBL" id="CP036150">
    <property type="protein sequence ID" value="QEN08811.1"/>
    <property type="molecule type" value="Genomic_DNA"/>
</dbReference>
<dbReference type="GO" id="GO:0005886">
    <property type="term" value="C:plasma membrane"/>
    <property type="evidence" value="ECO:0007669"/>
    <property type="project" value="UniProtKB-SubCell"/>
</dbReference>
<feature type="transmembrane region" description="Helical" evidence="8">
    <location>
        <begin position="164"/>
        <end position="186"/>
    </location>
</feature>
<keyword evidence="4" id="KW-0997">Cell inner membrane</keyword>
<gene>
    <name evidence="10" type="ORF">EXM22_12725</name>
</gene>
<feature type="domain" description="Major facilitator superfamily associated" evidence="9">
    <location>
        <begin position="11"/>
        <end position="363"/>
    </location>
</feature>
<evidence type="ECO:0000313" key="11">
    <source>
        <dbReference type="Proteomes" id="UP000324209"/>
    </source>
</evidence>
<dbReference type="InterPro" id="IPR036259">
    <property type="entry name" value="MFS_trans_sf"/>
</dbReference>
<dbReference type="Pfam" id="PF12832">
    <property type="entry name" value="MFS_1_like"/>
    <property type="match status" value="1"/>
</dbReference>
<evidence type="ECO:0000256" key="4">
    <source>
        <dbReference type="ARBA" id="ARBA00022519"/>
    </source>
</evidence>
<evidence type="ECO:0000313" key="10">
    <source>
        <dbReference type="EMBL" id="QEN08811.1"/>
    </source>
</evidence>
<dbReference type="Proteomes" id="UP000324209">
    <property type="component" value="Chromosome"/>
</dbReference>
<feature type="transmembrane region" description="Helical" evidence="8">
    <location>
        <begin position="330"/>
        <end position="354"/>
    </location>
</feature>
<accession>A0A5C1QMC4</accession>
<evidence type="ECO:0000259" key="9">
    <source>
        <dbReference type="Pfam" id="PF12832"/>
    </source>
</evidence>
<keyword evidence="2" id="KW-0813">Transport</keyword>
<keyword evidence="5 8" id="KW-0812">Transmembrane</keyword>
<dbReference type="KEGG" id="ock:EXM22_12725"/>
<keyword evidence="11" id="KW-1185">Reference proteome</keyword>
<sequence length="389" mass="43356">MNPTDKYKKSYNLVYFFLFGALASLYPFFPLILQSKGFEPSRVGFLMGSYEFVSIMGLLIIGHFYDRIRSPRRTMIGIALLSILTLYLISRVMSLFILVPLTLCLGFVIKSPSSLIDAHYGQTMPDSQGSYGKSRLFGSLGFFFVAMLIQMTKWVEGARPGSVFIAYSLLMVIALPLIISLPAAHLSQEHQIPSSFLKTIKNFPKTYWIGLSIASLNFMGMSGHYTFFSLLLKNRFNTGDIGGFWAIGPLFEIPLFFFSGWILRKLGLKKLWLLCLAAGVIRMQVYSLAQTLVPLYIVQVTHSLSFGFNHLAMVTLISKTTSQANRGVAMSVYSAIGMGLSLFVGGFLGGWILGFSDYPVLFQVFSVFPLLGMGINLIFFRQKVSSDQG</sequence>
<protein>
    <submittedName>
        <fullName evidence="10">MFS transporter</fullName>
    </submittedName>
</protein>
<reference evidence="10 11" key="1">
    <citation type="submission" date="2019-02" db="EMBL/GenBank/DDBJ databases">
        <title>Complete Genome Sequence and Methylome Analysis of free living Spirochaetas.</title>
        <authorList>
            <person name="Fomenkov A."/>
            <person name="Dubinina G."/>
            <person name="Leshcheva N."/>
            <person name="Mikheeva N."/>
            <person name="Grabovich M."/>
            <person name="Vincze T."/>
            <person name="Roberts R.J."/>
        </authorList>
    </citation>
    <scope>NUCLEOTIDE SEQUENCE [LARGE SCALE GENOMIC DNA]</scope>
    <source>
        <strain evidence="10 11">K2</strain>
    </source>
</reference>
<feature type="transmembrane region" description="Helical" evidence="8">
    <location>
        <begin position="360"/>
        <end position="380"/>
    </location>
</feature>
<feature type="transmembrane region" description="Helical" evidence="8">
    <location>
        <begin position="207"/>
        <end position="232"/>
    </location>
</feature>
<comment type="subcellular location">
    <subcellularLocation>
        <location evidence="1">Cell inner membrane</location>
        <topology evidence="1">Multi-pass membrane protein</topology>
    </subcellularLocation>
</comment>
<dbReference type="Gene3D" id="1.20.1250.20">
    <property type="entry name" value="MFS general substrate transporter like domains"/>
    <property type="match status" value="2"/>
</dbReference>
<feature type="transmembrane region" description="Helical" evidence="8">
    <location>
        <begin position="12"/>
        <end position="33"/>
    </location>
</feature>
<organism evidence="10 11">
    <name type="scientific">Oceanispirochaeta crateris</name>
    <dbReference type="NCBI Taxonomy" id="2518645"/>
    <lineage>
        <taxon>Bacteria</taxon>
        <taxon>Pseudomonadati</taxon>
        <taxon>Spirochaetota</taxon>
        <taxon>Spirochaetia</taxon>
        <taxon>Spirochaetales</taxon>
        <taxon>Spirochaetaceae</taxon>
        <taxon>Oceanispirochaeta</taxon>
    </lineage>
</organism>
<name>A0A5C1QMC4_9SPIO</name>
<feature type="transmembrane region" description="Helical" evidence="8">
    <location>
        <begin position="295"/>
        <end position="318"/>
    </location>
</feature>
<feature type="transmembrane region" description="Helical" evidence="8">
    <location>
        <begin position="45"/>
        <end position="65"/>
    </location>
</feature>
<keyword evidence="3" id="KW-1003">Cell membrane</keyword>
<feature type="transmembrane region" description="Helical" evidence="8">
    <location>
        <begin position="136"/>
        <end position="152"/>
    </location>
</feature>
<dbReference type="AlphaFoldDB" id="A0A5C1QMC4"/>
<feature type="transmembrane region" description="Helical" evidence="8">
    <location>
        <begin position="244"/>
        <end position="264"/>
    </location>
</feature>
<dbReference type="OrthoDB" id="357677at2"/>
<evidence type="ECO:0000256" key="3">
    <source>
        <dbReference type="ARBA" id="ARBA00022475"/>
    </source>
</evidence>
<keyword evidence="7 8" id="KW-0472">Membrane</keyword>
<evidence type="ECO:0000256" key="8">
    <source>
        <dbReference type="SAM" id="Phobius"/>
    </source>
</evidence>
<dbReference type="SUPFAM" id="SSF103473">
    <property type="entry name" value="MFS general substrate transporter"/>
    <property type="match status" value="1"/>
</dbReference>
<evidence type="ECO:0000256" key="1">
    <source>
        <dbReference type="ARBA" id="ARBA00004429"/>
    </source>
</evidence>
<proteinExistence type="predicted"/>
<evidence type="ECO:0000256" key="7">
    <source>
        <dbReference type="ARBA" id="ARBA00023136"/>
    </source>
</evidence>